<feature type="domain" description="Alpha/beta hydrolase" evidence="1">
    <location>
        <begin position="19"/>
        <end position="442"/>
    </location>
</feature>
<dbReference type="ESTHER" id="9actn-a0a3g8jt47">
    <property type="family name" value="Abhydrolase_10"/>
</dbReference>
<name>A0A3G8JT47_9ACTN</name>
<evidence type="ECO:0000313" key="3">
    <source>
        <dbReference type="Proteomes" id="UP000271469"/>
    </source>
</evidence>
<dbReference type="RefSeq" id="WP_124710483.1">
    <property type="nucleotide sequence ID" value="NZ_CP033972.1"/>
</dbReference>
<evidence type="ECO:0000259" key="1">
    <source>
        <dbReference type="Pfam" id="PF20091"/>
    </source>
</evidence>
<dbReference type="OrthoDB" id="1971292at2"/>
<gene>
    <name evidence="2" type="ORF">D7316_04864</name>
</gene>
<dbReference type="AlphaFoldDB" id="A0A3G8JT47"/>
<proteinExistence type="predicted"/>
<sequence>MTGAVEFVELTGGGGCNIVSATPGPNLAANGFQEIEYAATGVATRFTLSGMHAVDPSGKDEYTTRILVRRPQQDVDFTGTVVVEWLNVSSGGDAAPEYTYLAEELIRGGYAWVGVSAQYTGVMGGAGSVDGLDTAGAPGLSGHDAQRYAGMYHPGDAYCYDIFASIGAALRSPDDSHPLHGLSVRRLLGVGESQSAMALTTYANLFADRHKVFDGLLIHSRAAGALPLGEVGTALDVDAVFAREPVTIRTDLSIPVFIVQTETDVLTNFGFHRARQPDTDRLRTWEIAGTAHADLHQIGPYEHMLGCPTPVNRGQQRLVLRAAIAHLRTWAEGGAPAPPPTAMPLELDTTLAPPRFAVDTLGNVRGGVRTPCVDAPTEVLSGIVDADVPRICILFGSTTPIPAERLAAHYGDRDDYDRRYRAATDSAIEGGFILPADRAEALADARPDLIPD</sequence>
<protein>
    <recommendedName>
        <fullName evidence="1">Alpha/beta hydrolase domain-containing protein</fullName>
    </recommendedName>
</protein>
<evidence type="ECO:0000313" key="2">
    <source>
        <dbReference type="EMBL" id="AZG48247.1"/>
    </source>
</evidence>
<organism evidence="2 3">
    <name type="scientific">Gordonia insulae</name>
    <dbReference type="NCBI Taxonomy" id="2420509"/>
    <lineage>
        <taxon>Bacteria</taxon>
        <taxon>Bacillati</taxon>
        <taxon>Actinomycetota</taxon>
        <taxon>Actinomycetes</taxon>
        <taxon>Mycobacteriales</taxon>
        <taxon>Gordoniaceae</taxon>
        <taxon>Gordonia</taxon>
    </lineage>
</organism>
<dbReference type="EMBL" id="CP033972">
    <property type="protein sequence ID" value="AZG48247.1"/>
    <property type="molecule type" value="Genomic_DNA"/>
</dbReference>
<keyword evidence="3" id="KW-1185">Reference proteome</keyword>
<dbReference type="InterPro" id="IPR045394">
    <property type="entry name" value="Abhydrolase_dom"/>
</dbReference>
<dbReference type="KEGG" id="gom:D7316_04864"/>
<dbReference type="Proteomes" id="UP000271469">
    <property type="component" value="Chromosome"/>
</dbReference>
<accession>A0A3G8JT47</accession>
<reference evidence="2 3" key="1">
    <citation type="submission" date="2018-11" db="EMBL/GenBank/DDBJ databases">
        <title>Gordonia insulae sp. nov., isolated from an island soil.</title>
        <authorList>
            <person name="Kim Y.S."/>
            <person name="Kim S.B."/>
        </authorList>
    </citation>
    <scope>NUCLEOTIDE SEQUENCE [LARGE SCALE GENOMIC DNA]</scope>
    <source>
        <strain evidence="2 3">MMS17-SY073</strain>
    </source>
</reference>
<dbReference type="Pfam" id="PF20091">
    <property type="entry name" value="Abhydrolase_10"/>
    <property type="match status" value="1"/>
</dbReference>